<dbReference type="Gene3D" id="3.40.50.300">
    <property type="entry name" value="P-loop containing nucleotide triphosphate hydrolases"/>
    <property type="match status" value="1"/>
</dbReference>
<evidence type="ECO:0000256" key="2">
    <source>
        <dbReference type="ARBA" id="ARBA00022801"/>
    </source>
</evidence>
<evidence type="ECO:0000256" key="6">
    <source>
        <dbReference type="ARBA" id="ARBA00023125"/>
    </source>
</evidence>
<dbReference type="CDD" id="cd18793">
    <property type="entry name" value="SF2_C_SNF"/>
    <property type="match status" value="1"/>
</dbReference>
<dbReference type="Pfam" id="PF00176">
    <property type="entry name" value="SNF2-rel_dom"/>
    <property type="match status" value="1"/>
</dbReference>
<dbReference type="GO" id="GO:0005524">
    <property type="term" value="F:ATP binding"/>
    <property type="evidence" value="ECO:0007669"/>
    <property type="project" value="UniProtKB-UniRule"/>
</dbReference>
<keyword evidence="6 9" id="KW-0238">DNA-binding</keyword>
<evidence type="ECO:0000256" key="9">
    <source>
        <dbReference type="HAMAP-Rule" id="MF_01821"/>
    </source>
</evidence>
<dbReference type="GO" id="GO:0003677">
    <property type="term" value="F:DNA binding"/>
    <property type="evidence" value="ECO:0007669"/>
    <property type="project" value="UniProtKB-KW"/>
</dbReference>
<comment type="function">
    <text evidence="9">Transcription regulator that activates transcription by stimulating RNA polymerase (RNAP) recycling in case of stress conditions such as supercoiled DNA or high salt concentrations. Probably acts by releasing the RNAP, when it is trapped or immobilized on tightly supercoiled DNA. Does not activate transcription on linear DNA. Probably not involved in DNA repair.</text>
</comment>
<dbReference type="EMBL" id="ASHL01000002">
    <property type="protein sequence ID" value="EPD13655.1"/>
    <property type="molecule type" value="Genomic_DNA"/>
</dbReference>
<dbReference type="InterPro" id="IPR049730">
    <property type="entry name" value="SNF2/RAD54-like_C"/>
</dbReference>
<comment type="similarity">
    <text evidence="9">Belongs to the SNF2/RAD54 helicase family. RapA subfamily.</text>
</comment>
<dbReference type="Pfam" id="PF12137">
    <property type="entry name" value="RapA_C"/>
    <property type="match status" value="1"/>
</dbReference>
<dbReference type="Gene3D" id="3.30.360.80">
    <property type="match status" value="1"/>
</dbReference>
<dbReference type="InterPro" id="IPR023949">
    <property type="entry name" value="Helicase_RapA"/>
</dbReference>
<evidence type="ECO:0000256" key="3">
    <source>
        <dbReference type="ARBA" id="ARBA00022806"/>
    </source>
</evidence>
<gene>
    <name evidence="9" type="primary">rapA</name>
    <name evidence="12" type="ORF">L196_03941</name>
</gene>
<dbReference type="CDD" id="cd18011">
    <property type="entry name" value="DEXDc_RapA"/>
    <property type="match status" value="1"/>
</dbReference>
<dbReference type="Pfam" id="PF18339">
    <property type="entry name" value="Tudor_1_RapA"/>
    <property type="match status" value="1"/>
</dbReference>
<evidence type="ECO:0000256" key="5">
    <source>
        <dbReference type="ARBA" id="ARBA00023015"/>
    </source>
</evidence>
<dbReference type="GO" id="GO:0016817">
    <property type="term" value="F:hydrolase activity, acting on acid anhydrides"/>
    <property type="evidence" value="ECO:0007669"/>
    <property type="project" value="InterPro"/>
</dbReference>
<dbReference type="InterPro" id="IPR022737">
    <property type="entry name" value="RapA_C"/>
</dbReference>
<proteinExistence type="inferred from homology"/>
<dbReference type="GO" id="GO:0006355">
    <property type="term" value="P:regulation of DNA-templated transcription"/>
    <property type="evidence" value="ECO:0007669"/>
    <property type="project" value="UniProtKB-UniRule"/>
</dbReference>
<accession>A0AB33Z2Y2</accession>
<dbReference type="Gene3D" id="2.30.30.140">
    <property type="match status" value="1"/>
</dbReference>
<dbReference type="PANTHER" id="PTHR45766:SF6">
    <property type="entry name" value="SWI_SNF-RELATED MATRIX-ASSOCIATED ACTIN-DEPENDENT REGULATOR OF CHROMATIN SUBFAMILY A-LIKE PROTEIN 1"/>
    <property type="match status" value="1"/>
</dbReference>
<dbReference type="PROSITE" id="PS51192">
    <property type="entry name" value="HELICASE_ATP_BIND_1"/>
    <property type="match status" value="1"/>
</dbReference>
<dbReference type="InterPro" id="IPR040765">
    <property type="entry name" value="Tudor_1_RapA"/>
</dbReference>
<dbReference type="InterPro" id="IPR014001">
    <property type="entry name" value="Helicase_ATP-bd"/>
</dbReference>
<dbReference type="PANTHER" id="PTHR45766">
    <property type="entry name" value="DNA ANNEALING HELICASE AND ENDONUCLEASE ZRANB3 FAMILY MEMBER"/>
    <property type="match status" value="1"/>
</dbReference>
<evidence type="ECO:0000256" key="1">
    <source>
        <dbReference type="ARBA" id="ARBA00022741"/>
    </source>
</evidence>
<evidence type="ECO:0000259" key="11">
    <source>
        <dbReference type="PROSITE" id="PS51194"/>
    </source>
</evidence>
<dbReference type="HAMAP" id="MF_01821">
    <property type="entry name" value="Helicase_RapA"/>
    <property type="match status" value="1"/>
</dbReference>
<dbReference type="Gene3D" id="2.30.30.930">
    <property type="match status" value="1"/>
</dbReference>
<comment type="caution">
    <text evidence="12">The sequence shown here is derived from an EMBL/GenBank/DDBJ whole genome shotgun (WGS) entry which is preliminary data.</text>
</comment>
<name>A0AB33Z2Y2_9GAMM</name>
<keyword evidence="3 9" id="KW-0347">Helicase</keyword>
<feature type="short sequence motif" description="DEAH box" evidence="9">
    <location>
        <begin position="282"/>
        <end position="285"/>
    </location>
</feature>
<dbReference type="SMART" id="SM00490">
    <property type="entry name" value="HELICc"/>
    <property type="match status" value="1"/>
</dbReference>
<keyword evidence="2 9" id="KW-0378">Hydrolase</keyword>
<dbReference type="AlphaFoldDB" id="A0AB33Z2Y2"/>
<keyword evidence="1 9" id="KW-0547">Nucleotide-binding</keyword>
<dbReference type="Gene3D" id="6.10.140.1500">
    <property type="match status" value="1"/>
</dbReference>
<evidence type="ECO:0000259" key="10">
    <source>
        <dbReference type="PROSITE" id="PS51192"/>
    </source>
</evidence>
<reference evidence="12 13" key="1">
    <citation type="journal article" date="2013" name="Genome Announc.">
        <title>Genome Sequence of the Pyrene- and Fluoranthene-Degrading Bacterium Cycloclasticus sp. Strain PY97M.</title>
        <authorList>
            <person name="Cui Z."/>
            <person name="Xu G."/>
            <person name="Li Q."/>
            <person name="Gao W."/>
            <person name="Zheng L."/>
        </authorList>
    </citation>
    <scope>NUCLEOTIDE SEQUENCE [LARGE SCALE GENOMIC DNA]</scope>
    <source>
        <strain evidence="12 13">PY97M</strain>
    </source>
</reference>
<dbReference type="GO" id="GO:0004386">
    <property type="term" value="F:helicase activity"/>
    <property type="evidence" value="ECO:0007669"/>
    <property type="project" value="UniProtKB-UniRule"/>
</dbReference>
<feature type="domain" description="Helicase C-terminal" evidence="11">
    <location>
        <begin position="471"/>
        <end position="624"/>
    </location>
</feature>
<keyword evidence="5 9" id="KW-0805">Transcription regulation</keyword>
<comment type="subunit">
    <text evidence="9">Interacts with the RNAP. Has a higher affinity for the core RNAP than for the holoenzyme. Its ATPase activity is stimulated by binding to RNAP.</text>
</comment>
<dbReference type="SMART" id="SM00487">
    <property type="entry name" value="DEXDc"/>
    <property type="match status" value="1"/>
</dbReference>
<dbReference type="RefSeq" id="WP_015006316.1">
    <property type="nucleotide sequence ID" value="NZ_JBLHXE010000006.1"/>
</dbReference>
<dbReference type="NCBIfam" id="NF003426">
    <property type="entry name" value="PRK04914.1"/>
    <property type="match status" value="1"/>
</dbReference>
<dbReference type="InterPro" id="IPR040766">
    <property type="entry name" value="Tudor_2_RapA"/>
</dbReference>
<dbReference type="EC" id="3.6.4.-" evidence="9"/>
<dbReference type="Proteomes" id="UP000015462">
    <property type="component" value="Unassembled WGS sequence"/>
</dbReference>
<dbReference type="SUPFAM" id="SSF52540">
    <property type="entry name" value="P-loop containing nucleoside triphosphate hydrolases"/>
    <property type="match status" value="2"/>
</dbReference>
<keyword evidence="4 9" id="KW-0067">ATP-binding</keyword>
<evidence type="ECO:0000256" key="8">
    <source>
        <dbReference type="ARBA" id="ARBA00023163"/>
    </source>
</evidence>
<evidence type="ECO:0000313" key="12">
    <source>
        <dbReference type="EMBL" id="EPD13655.1"/>
    </source>
</evidence>
<dbReference type="Gene3D" id="6.10.140.2230">
    <property type="match status" value="1"/>
</dbReference>
<dbReference type="InterPro" id="IPR027417">
    <property type="entry name" value="P-loop_NTPase"/>
</dbReference>
<dbReference type="Pfam" id="PF00271">
    <property type="entry name" value="Helicase_C"/>
    <property type="match status" value="1"/>
</dbReference>
<organism evidence="12 13">
    <name type="scientific">Cycloclasticus pugetii</name>
    <dbReference type="NCBI Taxonomy" id="34068"/>
    <lineage>
        <taxon>Bacteria</taxon>
        <taxon>Pseudomonadati</taxon>
        <taxon>Pseudomonadota</taxon>
        <taxon>Gammaproteobacteria</taxon>
        <taxon>Thiotrichales</taxon>
        <taxon>Piscirickettsiaceae</taxon>
        <taxon>Cycloclasticus</taxon>
    </lineage>
</organism>
<keyword evidence="13" id="KW-1185">Reference proteome</keyword>
<dbReference type="Gene3D" id="3.40.50.10810">
    <property type="entry name" value="Tandem AAA-ATPase domain"/>
    <property type="match status" value="1"/>
</dbReference>
<dbReference type="PROSITE" id="PS51194">
    <property type="entry name" value="HELICASE_CTER"/>
    <property type="match status" value="1"/>
</dbReference>
<keyword evidence="7 9" id="KW-0010">Activator</keyword>
<feature type="binding site" evidence="9">
    <location>
        <begin position="178"/>
        <end position="185"/>
    </location>
    <ligand>
        <name>ATP</name>
        <dbReference type="ChEBI" id="CHEBI:30616"/>
    </ligand>
</feature>
<feature type="domain" description="Helicase ATP-binding" evidence="10">
    <location>
        <begin position="165"/>
        <end position="336"/>
    </location>
</feature>
<sequence>MSQHIFYPGQRWVSHSETELGLGVVESIEGRHVTLFYPAVEEPRVYALDNAPLSRVTFNVGDTVSHQGGQEVTIEQTQEHNHCMIYLCIDGQGEQVVLHEIDLDSTGAFNKPQSRLFTGQLDKNKLFDLRLKTLDFQRKLDQFKGFGLSGPRVQLLPHQFYIASKVTERNAARVLLADEVGLGKTIEAGLILHQQLLTGSIERVLIVVPDALIHQWLVELLRRFNLSFTILDRERCDAIREEGDINPFETAQLVLCQLSFLSENANYHASAVAANWDLMIVDEAHHLFWNENNVSNEYRCIEELANHVPGLLLLTATPEQLGVTSHFARLRLLDPDRYYDLAAFREEQAGYQEINQLIKQLMAANSIDGVLADVNLKQSLLQLLGEQAVLSDDISVDSLIDALLDRHGTGRVLFRNTRENIDAFSSRQLHAYQLPALSVENEFELDTDLALAKTLLPEMLLGEDWLTLDPRITWLMEWLDTHKNEKVLLICAQQQTAQELHEYLKMRTIFASAVFHEGMSLIERDRAAAYFSDAEEGAQILICSEIGSEGRNFQFAHHLVLFDLPLNPDLLEQRIGRLDRIGQTDTVHLHVPCIEGTGQHRLMNWYDKGLNAFSHVCSTGHHVYAIVKADLKEALLGDASDDEFAAIIEKTSTLMQQSIADMHAGRDLMLELNSCRKEQAQEIIDEISLSSSHLELSHYMEEVFESFGVEQQYHSEDSIVIKPSGHLQSDAFPSLPEDGLTATFNRKIALSREDFQFLTWEHPMVTGAMEQIINSEFGNSTFCTMALPPIPAGTVILEAIFTTHCPAPKRLQLHRYLPKTVKRIVVGSNGLDMTDILKPEHIESRVTFVKKSIALNIIEHGQEAIKTLIEKAEKLVVVHQEALVKQSVEEMQQQESLNLERLVALARVNPNIRDSEITQLKANINDLGSYIKRASFKLDAIRVILTTD</sequence>
<dbReference type="InterPro" id="IPR000330">
    <property type="entry name" value="SNF2_N"/>
</dbReference>
<dbReference type="InterPro" id="IPR038718">
    <property type="entry name" value="SNF2-like_sf"/>
</dbReference>
<dbReference type="Pfam" id="PF18337">
    <property type="entry name" value="Tudor_RapA"/>
    <property type="match status" value="1"/>
</dbReference>
<dbReference type="InterPro" id="IPR057342">
    <property type="entry name" value="DEXDc_RapA"/>
</dbReference>
<keyword evidence="8 9" id="KW-0804">Transcription</keyword>
<protein>
    <recommendedName>
        <fullName evidence="9">RNA polymerase-associated protein RapA</fullName>
        <ecNumber evidence="9">3.6.4.-</ecNumber>
    </recommendedName>
    <alternativeName>
        <fullName evidence="9">ATP-dependent helicase HepA</fullName>
    </alternativeName>
</protein>
<evidence type="ECO:0000256" key="7">
    <source>
        <dbReference type="ARBA" id="ARBA00023159"/>
    </source>
</evidence>
<dbReference type="InterPro" id="IPR001650">
    <property type="entry name" value="Helicase_C-like"/>
</dbReference>
<evidence type="ECO:0000313" key="13">
    <source>
        <dbReference type="Proteomes" id="UP000015462"/>
    </source>
</evidence>
<evidence type="ECO:0000256" key="4">
    <source>
        <dbReference type="ARBA" id="ARBA00022840"/>
    </source>
</evidence>